<dbReference type="EMBL" id="CACRXK020004159">
    <property type="protein sequence ID" value="CAB4001714.1"/>
    <property type="molecule type" value="Genomic_DNA"/>
</dbReference>
<dbReference type="Proteomes" id="UP001152795">
    <property type="component" value="Unassembled WGS sequence"/>
</dbReference>
<keyword evidence="2" id="KW-1185">Reference proteome</keyword>
<sequence>LISVFSDWYDRGYVSADMIVDETNPRSSSVQDIDRIEQTLIRYYVVLKPDAYLKNLIEKVESVTKRMRWKANFFLKGSTTQNQSNLFGLSSNKSPPSIPLLKPFEDDLIKLIENLQFNKKIRKRITHFKNRPEKSDSNSPILDGNLDQLAMLACCSSPHVVKRALDALLNEMFLSISDSTRIRCGNILQAEKILRASFQQYMKVDHFKAKSHRMTTYAWLITLVLLKCSKQDFIEIQPEMREFDRILDALQNDRNTADEILFDTVLMLPGKVLNELFSRVEKKTQENRYASASKGVKTF</sequence>
<dbReference type="AlphaFoldDB" id="A0A7D9I9K1"/>
<organism evidence="1 2">
    <name type="scientific">Paramuricea clavata</name>
    <name type="common">Red gorgonian</name>
    <name type="synonym">Violescent sea-whip</name>
    <dbReference type="NCBI Taxonomy" id="317549"/>
    <lineage>
        <taxon>Eukaryota</taxon>
        <taxon>Metazoa</taxon>
        <taxon>Cnidaria</taxon>
        <taxon>Anthozoa</taxon>
        <taxon>Octocorallia</taxon>
        <taxon>Malacalcyonacea</taxon>
        <taxon>Plexauridae</taxon>
        <taxon>Paramuricea</taxon>
    </lineage>
</organism>
<evidence type="ECO:0000313" key="2">
    <source>
        <dbReference type="Proteomes" id="UP001152795"/>
    </source>
</evidence>
<name>A0A7D9I9K1_PARCT</name>
<reference evidence="1" key="1">
    <citation type="submission" date="2020-04" db="EMBL/GenBank/DDBJ databases">
        <authorList>
            <person name="Alioto T."/>
            <person name="Alioto T."/>
            <person name="Gomez Garrido J."/>
        </authorList>
    </citation>
    <scope>NUCLEOTIDE SEQUENCE</scope>
    <source>
        <strain evidence="1">A484AB</strain>
    </source>
</reference>
<proteinExistence type="predicted"/>
<evidence type="ECO:0000313" key="1">
    <source>
        <dbReference type="EMBL" id="CAB4001714.1"/>
    </source>
</evidence>
<accession>A0A7D9I9K1</accession>
<feature type="non-terminal residue" evidence="1">
    <location>
        <position position="299"/>
    </location>
</feature>
<gene>
    <name evidence="1" type="ORF">PACLA_8A035328</name>
</gene>
<comment type="caution">
    <text evidence="1">The sequence shown here is derived from an EMBL/GenBank/DDBJ whole genome shotgun (WGS) entry which is preliminary data.</text>
</comment>
<protein>
    <submittedName>
        <fullName evidence="1">Uncharacterized protein</fullName>
    </submittedName>
</protein>